<dbReference type="AlphaFoldDB" id="A0A0A9BA67"/>
<reference evidence="2" key="1">
    <citation type="submission" date="2014-09" db="EMBL/GenBank/DDBJ databases">
        <authorList>
            <person name="Magalhaes I.L.F."/>
            <person name="Oliveira U."/>
            <person name="Santos F.R."/>
            <person name="Vidigal T.H.D.A."/>
            <person name="Brescovit A.D."/>
            <person name="Santos A.J."/>
        </authorList>
    </citation>
    <scope>NUCLEOTIDE SEQUENCE</scope>
    <source>
        <tissue evidence="2">Shoot tissue taken approximately 20 cm above the soil surface</tissue>
    </source>
</reference>
<feature type="region of interest" description="Disordered" evidence="1">
    <location>
        <begin position="1"/>
        <end position="24"/>
    </location>
</feature>
<accession>A0A0A9BA67</accession>
<feature type="compositionally biased region" description="Basic and acidic residues" evidence="1">
    <location>
        <begin position="8"/>
        <end position="17"/>
    </location>
</feature>
<evidence type="ECO:0000313" key="2">
    <source>
        <dbReference type="EMBL" id="JAD56192.1"/>
    </source>
</evidence>
<dbReference type="EMBL" id="GBRH01241703">
    <property type="protein sequence ID" value="JAD56192.1"/>
    <property type="molecule type" value="Transcribed_RNA"/>
</dbReference>
<protein>
    <submittedName>
        <fullName evidence="2">Uncharacterized protein</fullName>
    </submittedName>
</protein>
<reference evidence="2" key="2">
    <citation type="journal article" date="2015" name="Data Brief">
        <title>Shoot transcriptome of the giant reed, Arundo donax.</title>
        <authorList>
            <person name="Barrero R.A."/>
            <person name="Guerrero F.D."/>
            <person name="Moolhuijzen P."/>
            <person name="Goolsby J.A."/>
            <person name="Tidwell J."/>
            <person name="Bellgard S.E."/>
            <person name="Bellgard M.I."/>
        </authorList>
    </citation>
    <scope>NUCLEOTIDE SEQUENCE</scope>
    <source>
        <tissue evidence="2">Shoot tissue taken approximately 20 cm above the soil surface</tissue>
    </source>
</reference>
<name>A0A0A9BA67_ARUDO</name>
<organism evidence="2">
    <name type="scientific">Arundo donax</name>
    <name type="common">Giant reed</name>
    <name type="synonym">Donax arundinaceus</name>
    <dbReference type="NCBI Taxonomy" id="35708"/>
    <lineage>
        <taxon>Eukaryota</taxon>
        <taxon>Viridiplantae</taxon>
        <taxon>Streptophyta</taxon>
        <taxon>Embryophyta</taxon>
        <taxon>Tracheophyta</taxon>
        <taxon>Spermatophyta</taxon>
        <taxon>Magnoliopsida</taxon>
        <taxon>Liliopsida</taxon>
        <taxon>Poales</taxon>
        <taxon>Poaceae</taxon>
        <taxon>PACMAD clade</taxon>
        <taxon>Arundinoideae</taxon>
        <taxon>Arundineae</taxon>
        <taxon>Arundo</taxon>
    </lineage>
</organism>
<proteinExistence type="predicted"/>
<evidence type="ECO:0000256" key="1">
    <source>
        <dbReference type="SAM" id="MobiDB-lite"/>
    </source>
</evidence>
<sequence>MRWRSGRRAGEPSESSHDMTAGAA</sequence>